<sequence>MFTSSTSAMRLTRSITSCSSPGPSSSCCPSLCLAWACSSRKWSLPCRRRGCWARGQNVGGGGFYVQFYGISLRLQMSQVQEGLGLGVPSCSTCNRIVPFFGQILKFPESKGLCKWRVAWLWGRSSAVPGRAGRKAGARKETKHLCRVRAGDPRATGK</sequence>
<reference evidence="1" key="1">
    <citation type="submission" date="2021-02" db="EMBL/GenBank/DDBJ databases">
        <authorList>
            <person name="Dougan E. K."/>
            <person name="Rhodes N."/>
            <person name="Thang M."/>
            <person name="Chan C."/>
        </authorList>
    </citation>
    <scope>NUCLEOTIDE SEQUENCE</scope>
</reference>
<gene>
    <name evidence="1" type="ORF">SNAT2548_LOCUS26950</name>
</gene>
<dbReference type="Proteomes" id="UP000604046">
    <property type="component" value="Unassembled WGS sequence"/>
</dbReference>
<keyword evidence="2" id="KW-1185">Reference proteome</keyword>
<protein>
    <submittedName>
        <fullName evidence="1">Uncharacterized protein</fullName>
    </submittedName>
</protein>
<organism evidence="1 2">
    <name type="scientific">Symbiodinium natans</name>
    <dbReference type="NCBI Taxonomy" id="878477"/>
    <lineage>
        <taxon>Eukaryota</taxon>
        <taxon>Sar</taxon>
        <taxon>Alveolata</taxon>
        <taxon>Dinophyceae</taxon>
        <taxon>Suessiales</taxon>
        <taxon>Symbiodiniaceae</taxon>
        <taxon>Symbiodinium</taxon>
    </lineage>
</organism>
<evidence type="ECO:0000313" key="2">
    <source>
        <dbReference type="Proteomes" id="UP000604046"/>
    </source>
</evidence>
<evidence type="ECO:0000313" key="1">
    <source>
        <dbReference type="EMBL" id="CAE7479935.1"/>
    </source>
</evidence>
<proteinExistence type="predicted"/>
<dbReference type="AlphaFoldDB" id="A0A812SJC7"/>
<accession>A0A812SJC7</accession>
<name>A0A812SJC7_9DINO</name>
<comment type="caution">
    <text evidence="1">The sequence shown here is derived from an EMBL/GenBank/DDBJ whole genome shotgun (WGS) entry which is preliminary data.</text>
</comment>
<dbReference type="EMBL" id="CAJNDS010002448">
    <property type="protein sequence ID" value="CAE7479935.1"/>
    <property type="molecule type" value="Genomic_DNA"/>
</dbReference>